<dbReference type="AlphaFoldDB" id="A0AA84ZCJ9"/>
<accession>A0AA84ZCJ9</accession>
<dbReference type="PANTHER" id="PTHR46769:SF2">
    <property type="entry name" value="FIBROCYSTIN-L ISOFORM 2 PRECURSOR-RELATED"/>
    <property type="match status" value="1"/>
</dbReference>
<reference evidence="3" key="1">
    <citation type="submission" date="2023-11" db="UniProtKB">
        <authorList>
            <consortium name="WormBaseParasite"/>
        </authorList>
    </citation>
    <scope>IDENTIFICATION</scope>
</reference>
<evidence type="ECO:0000313" key="2">
    <source>
        <dbReference type="Proteomes" id="UP000050790"/>
    </source>
</evidence>
<dbReference type="Proteomes" id="UP000050790">
    <property type="component" value="Unassembled WGS sequence"/>
</dbReference>
<dbReference type="WBParaSite" id="SMRG1_2530.1">
    <property type="protein sequence ID" value="SMRG1_2530.1"/>
    <property type="gene ID" value="SMRG1_2530"/>
</dbReference>
<name>A0AA84ZCJ9_9TREM</name>
<sequence>MECDGLKKVLVIDKDGGLFGQPSVIVPQSEWQYNLNPLYGFGDNRIPSRMLTKVDGISINPTIQWPNKGIIRDNSCIYMPKMQAYKCSKALDHEILLIESMDPDALERRLSPIAFATDGLSVNYIDLINGPSGHEVCSSYACLKRISTFMSVVARQKNFVMHMTSTPPQELRLPQADPDYAVRLGIDYFTAGILDVYVNGVYMKAKNAITDNLGQTVLQAPKTLNEFMPNVITDPAGTNYFDDSSQMLYVIIKGEDIITIKLSQLIKVAFGLPAMTIDQFYGSEVVNNLANYLGIPAKNIRIVKVVSESSTNSGRRRRRSASGVFVGLEISTPPSQNLSTGVTPNVTSGLTKVEKISSNVVTLIQTGLLESAINTTVVSVTIQNLHHYPVVHYGLLKFQIQQLHNKFLKLFKYQ</sequence>
<keyword evidence="1" id="KW-0732">Signal</keyword>
<dbReference type="PANTHER" id="PTHR46769">
    <property type="entry name" value="POLYCYSTIC KIDNEY AND HEPATIC DISEASE 1 (AUTOSOMAL RECESSIVE)-LIKE 1"/>
    <property type="match status" value="1"/>
</dbReference>
<evidence type="ECO:0000256" key="1">
    <source>
        <dbReference type="ARBA" id="ARBA00022729"/>
    </source>
</evidence>
<organism evidence="2 3">
    <name type="scientific">Schistosoma margrebowiei</name>
    <dbReference type="NCBI Taxonomy" id="48269"/>
    <lineage>
        <taxon>Eukaryota</taxon>
        <taxon>Metazoa</taxon>
        <taxon>Spiralia</taxon>
        <taxon>Lophotrochozoa</taxon>
        <taxon>Platyhelminthes</taxon>
        <taxon>Trematoda</taxon>
        <taxon>Digenea</taxon>
        <taxon>Strigeidida</taxon>
        <taxon>Schistosomatoidea</taxon>
        <taxon>Schistosomatidae</taxon>
        <taxon>Schistosoma</taxon>
    </lineage>
</organism>
<protein>
    <submittedName>
        <fullName evidence="3">Uncharacterized protein</fullName>
    </submittedName>
</protein>
<dbReference type="InterPro" id="IPR052387">
    <property type="entry name" value="Fibrocystin"/>
</dbReference>
<proteinExistence type="predicted"/>
<evidence type="ECO:0000313" key="3">
    <source>
        <dbReference type="WBParaSite" id="SMRG1_2530.1"/>
    </source>
</evidence>